<reference evidence="2 3" key="1">
    <citation type="journal article" date="2021" name="Elife">
        <title>Chloroplast acquisition without the gene transfer in kleptoplastic sea slugs, Plakobranchus ocellatus.</title>
        <authorList>
            <person name="Maeda T."/>
            <person name="Takahashi S."/>
            <person name="Yoshida T."/>
            <person name="Shimamura S."/>
            <person name="Takaki Y."/>
            <person name="Nagai Y."/>
            <person name="Toyoda A."/>
            <person name="Suzuki Y."/>
            <person name="Arimoto A."/>
            <person name="Ishii H."/>
            <person name="Satoh N."/>
            <person name="Nishiyama T."/>
            <person name="Hasebe M."/>
            <person name="Maruyama T."/>
            <person name="Minagawa J."/>
            <person name="Obokata J."/>
            <person name="Shigenobu S."/>
        </authorList>
    </citation>
    <scope>NUCLEOTIDE SEQUENCE [LARGE SCALE GENOMIC DNA]</scope>
</reference>
<feature type="region of interest" description="Disordered" evidence="1">
    <location>
        <begin position="182"/>
        <end position="222"/>
    </location>
</feature>
<protein>
    <recommendedName>
        <fullName evidence="4">DUF4758 domain-containing protein</fullName>
    </recommendedName>
</protein>
<gene>
    <name evidence="2" type="ORF">ElyMa_000267700</name>
</gene>
<accession>A0AAV4F410</accession>
<dbReference type="EMBL" id="BMAT01000545">
    <property type="protein sequence ID" value="GFR68078.1"/>
    <property type="molecule type" value="Genomic_DNA"/>
</dbReference>
<feature type="region of interest" description="Disordered" evidence="1">
    <location>
        <begin position="89"/>
        <end position="162"/>
    </location>
</feature>
<dbReference type="Proteomes" id="UP000762676">
    <property type="component" value="Unassembled WGS sequence"/>
</dbReference>
<evidence type="ECO:0000313" key="3">
    <source>
        <dbReference type="Proteomes" id="UP000762676"/>
    </source>
</evidence>
<comment type="caution">
    <text evidence="2">The sequence shown here is derived from an EMBL/GenBank/DDBJ whole genome shotgun (WGS) entry which is preliminary data.</text>
</comment>
<proteinExistence type="predicted"/>
<feature type="compositionally biased region" description="Low complexity" evidence="1">
    <location>
        <begin position="119"/>
        <end position="160"/>
    </location>
</feature>
<dbReference type="AlphaFoldDB" id="A0AAV4F410"/>
<evidence type="ECO:0000313" key="2">
    <source>
        <dbReference type="EMBL" id="GFR68078.1"/>
    </source>
</evidence>
<sequence length="251" mass="27117">MKDHNSNSPVHKVNMISASGDPDVVMNDHVIPNSVPIPTSIATTTAFPTNKVVTKHVTYGDSTIRFMTPEQSPMTPDIGVKDLLATEMSKSSPGHEKTPSTAVAASPKRGHSPSRMALYNNNYYTNNVNSNSNNNNGNQSPVTASLASASRRSGSTSPGSYQQYSVISATETKTEIKPAHFAATATDPELQGLETKPGTGLYGRKSRRSPTPPPVVMRTSATSLDRLSWKGYRPPSEEYYDVLHPEPKDQT</sequence>
<name>A0AAV4F410_9GAST</name>
<evidence type="ECO:0008006" key="4">
    <source>
        <dbReference type="Google" id="ProtNLM"/>
    </source>
</evidence>
<evidence type="ECO:0000256" key="1">
    <source>
        <dbReference type="SAM" id="MobiDB-lite"/>
    </source>
</evidence>
<keyword evidence="3" id="KW-1185">Reference proteome</keyword>
<organism evidence="2 3">
    <name type="scientific">Elysia marginata</name>
    <dbReference type="NCBI Taxonomy" id="1093978"/>
    <lineage>
        <taxon>Eukaryota</taxon>
        <taxon>Metazoa</taxon>
        <taxon>Spiralia</taxon>
        <taxon>Lophotrochozoa</taxon>
        <taxon>Mollusca</taxon>
        <taxon>Gastropoda</taxon>
        <taxon>Heterobranchia</taxon>
        <taxon>Euthyneura</taxon>
        <taxon>Panpulmonata</taxon>
        <taxon>Sacoglossa</taxon>
        <taxon>Placobranchoidea</taxon>
        <taxon>Plakobranchidae</taxon>
        <taxon>Elysia</taxon>
    </lineage>
</organism>